<evidence type="ECO:0000259" key="7">
    <source>
        <dbReference type="Pfam" id="PF01425"/>
    </source>
</evidence>
<feature type="binding site" evidence="6">
    <location>
        <begin position="236"/>
        <end position="239"/>
    </location>
    <ligand>
        <name>substrate</name>
    </ligand>
</feature>
<dbReference type="Proteomes" id="UP000304928">
    <property type="component" value="Unassembled WGS sequence"/>
</dbReference>
<dbReference type="PANTHER" id="PTHR46072:SF7">
    <property type="entry name" value="AMIDASE"/>
    <property type="match status" value="1"/>
</dbReference>
<feature type="active site" description="Charge relay system" evidence="5">
    <location>
        <position position="131"/>
    </location>
</feature>
<evidence type="ECO:0000313" key="8">
    <source>
        <dbReference type="EMBL" id="THW92774.1"/>
    </source>
</evidence>
<dbReference type="EMBL" id="QZAR01000032">
    <property type="protein sequence ID" value="THW92774.1"/>
    <property type="molecule type" value="Genomic_DNA"/>
</dbReference>
<feature type="active site" description="Charge relay system" evidence="5">
    <location>
        <position position="215"/>
    </location>
</feature>
<evidence type="ECO:0000256" key="1">
    <source>
        <dbReference type="ARBA" id="ARBA00001311"/>
    </source>
</evidence>
<comment type="caution">
    <text evidence="8">The sequence shown here is derived from an EMBL/GenBank/DDBJ whole genome shotgun (WGS) entry which is preliminary data.</text>
</comment>
<feature type="active site" description="Acyl-ester intermediate" evidence="5">
    <location>
        <position position="239"/>
    </location>
</feature>
<accession>A0A4S9BI06</accession>
<feature type="binding site" evidence="6">
    <location>
        <position position="215"/>
    </location>
    <ligand>
        <name>substrate</name>
    </ligand>
</feature>
<comment type="catalytic activity">
    <reaction evidence="1">
        <text>a monocarboxylic acid amide + H2O = a monocarboxylate + NH4(+)</text>
        <dbReference type="Rhea" id="RHEA:12020"/>
        <dbReference type="ChEBI" id="CHEBI:15377"/>
        <dbReference type="ChEBI" id="CHEBI:28938"/>
        <dbReference type="ChEBI" id="CHEBI:35757"/>
        <dbReference type="ChEBI" id="CHEBI:83628"/>
        <dbReference type="EC" id="3.5.1.4"/>
    </reaction>
</comment>
<organism evidence="8 9">
    <name type="scientific">Aureobasidium pullulans</name>
    <name type="common">Black yeast</name>
    <name type="synonym">Pullularia pullulans</name>
    <dbReference type="NCBI Taxonomy" id="5580"/>
    <lineage>
        <taxon>Eukaryota</taxon>
        <taxon>Fungi</taxon>
        <taxon>Dikarya</taxon>
        <taxon>Ascomycota</taxon>
        <taxon>Pezizomycotina</taxon>
        <taxon>Dothideomycetes</taxon>
        <taxon>Dothideomycetidae</taxon>
        <taxon>Dothideales</taxon>
        <taxon>Saccotheciaceae</taxon>
        <taxon>Aureobasidium</taxon>
    </lineage>
</organism>
<dbReference type="InterPro" id="IPR020556">
    <property type="entry name" value="Amidase_CS"/>
</dbReference>
<evidence type="ECO:0000313" key="9">
    <source>
        <dbReference type="Proteomes" id="UP000304928"/>
    </source>
</evidence>
<feature type="binding site" evidence="6">
    <location>
        <position position="189"/>
    </location>
    <ligand>
        <name>substrate</name>
    </ligand>
</feature>
<dbReference type="PIRSF" id="PIRSF001221">
    <property type="entry name" value="Amidase_fungi"/>
    <property type="match status" value="1"/>
</dbReference>
<dbReference type="InterPro" id="IPR023631">
    <property type="entry name" value="Amidase_dom"/>
</dbReference>
<protein>
    <recommendedName>
        <fullName evidence="3">amidase</fullName>
        <ecNumber evidence="3">3.5.1.4</ecNumber>
    </recommendedName>
</protein>
<gene>
    <name evidence="8" type="ORF">D6D15_02895</name>
</gene>
<dbReference type="PROSITE" id="PS00571">
    <property type="entry name" value="AMIDASES"/>
    <property type="match status" value="1"/>
</dbReference>
<dbReference type="InterPro" id="IPR036928">
    <property type="entry name" value="AS_sf"/>
</dbReference>
<evidence type="ECO:0000256" key="5">
    <source>
        <dbReference type="PIRSR" id="PIRSR001221-1"/>
    </source>
</evidence>
<dbReference type="Pfam" id="PF01425">
    <property type="entry name" value="Amidase"/>
    <property type="match status" value="1"/>
</dbReference>
<dbReference type="Gene3D" id="3.90.1300.10">
    <property type="entry name" value="Amidase signature (AS) domain"/>
    <property type="match status" value="1"/>
</dbReference>
<feature type="domain" description="Amidase" evidence="7">
    <location>
        <begin position="75"/>
        <end position="542"/>
    </location>
</feature>
<dbReference type="EC" id="3.5.1.4" evidence="3"/>
<dbReference type="SUPFAM" id="SSF75304">
    <property type="entry name" value="Amidase signature (AS) enzymes"/>
    <property type="match status" value="1"/>
</dbReference>
<reference evidence="8 9" key="1">
    <citation type="submission" date="2018-10" db="EMBL/GenBank/DDBJ databases">
        <title>Fifty Aureobasidium pullulans genomes reveal a recombining polyextremotolerant generalist.</title>
        <authorList>
            <person name="Gostincar C."/>
            <person name="Turk M."/>
            <person name="Zajc J."/>
            <person name="Gunde-Cimerman N."/>
        </authorList>
    </citation>
    <scope>NUCLEOTIDE SEQUENCE [LARGE SCALE GENOMIC DNA]</scope>
    <source>
        <strain evidence="8 9">EXF-10507</strain>
    </source>
</reference>
<evidence type="ECO:0000256" key="6">
    <source>
        <dbReference type="PIRSR" id="PIRSR001221-2"/>
    </source>
</evidence>
<keyword evidence="4" id="KW-0378">Hydrolase</keyword>
<evidence type="ECO:0000256" key="4">
    <source>
        <dbReference type="ARBA" id="ARBA00022801"/>
    </source>
</evidence>
<name>A0A4S9BI06_AURPU</name>
<dbReference type="AlphaFoldDB" id="A0A4S9BI06"/>
<dbReference type="GO" id="GO:0004040">
    <property type="term" value="F:amidase activity"/>
    <property type="evidence" value="ECO:0007669"/>
    <property type="project" value="UniProtKB-EC"/>
</dbReference>
<dbReference type="PANTHER" id="PTHR46072">
    <property type="entry name" value="AMIDASE-RELATED-RELATED"/>
    <property type="match status" value="1"/>
</dbReference>
<evidence type="ECO:0000256" key="2">
    <source>
        <dbReference type="ARBA" id="ARBA00009199"/>
    </source>
</evidence>
<evidence type="ECO:0000256" key="3">
    <source>
        <dbReference type="ARBA" id="ARBA00012922"/>
    </source>
</evidence>
<proteinExistence type="inferred from homology"/>
<comment type="similarity">
    <text evidence="2">Belongs to the amidase family.</text>
</comment>
<sequence>MAPDWRQIATQKRDSVLALIPEEWRIPAPPSVDEQRDVTGKFIQQYLNTQEIEITETDAVGIVEKTSNGTWTAVEVTKAFCHRSAIAHQLVNCLHEIFYDAAIESAQELDQYFAAHKKPIGPLHGLPISLKDQFHVKGVETSMGYVGWIGTFQGEKGTGKEKVYESEMVKELRNLGAVLYVKTAVPHTLMCGETTNNIIDYCWNPTNRNLSSGGSSGGEGALISLKGSPLGFGTDIGGSIRIPAAFNGLFGLRPSSGRLPYEGMANSFDGAPSILSVVGPLSSSSAGLKLAVQSILQTEPWQRDPRVHPLPWRNEQEEAAKQLAQDKKLTFAVLKHDGLCAPHPPIKRALEETVQKLESLGHKVIEWQPPSHSKLQDICVKAWGYDGGADAARAFALSGEEPKPNIMFEEAPQANATDIMRNQVEKRDAEKEYMEYWNSTSQLTGTGRPVDAIISPLAPFTAARPNKYTSYSYSVWVNVLDYSSAIVPVTKVDKNVDKDYTDFKPVSETDAKTQATYDPEIYDGAHVSLQVVCRKLEEEKVLAISEYVYQTIHG</sequence>